<name>A0A660L823_9ACTN</name>
<protein>
    <submittedName>
        <fullName evidence="2">Putative peptidoglycan binding protein</fullName>
    </submittedName>
</protein>
<reference evidence="2 3" key="1">
    <citation type="submission" date="2018-10" db="EMBL/GenBank/DDBJ databases">
        <title>Genomic Encyclopedia of Archaeal and Bacterial Type Strains, Phase II (KMG-II): from individual species to whole genera.</title>
        <authorList>
            <person name="Goeker M."/>
        </authorList>
    </citation>
    <scope>NUCLEOTIDE SEQUENCE [LARGE SCALE GENOMIC DNA]</scope>
    <source>
        <strain evidence="2 3">DSM 14954</strain>
    </source>
</reference>
<keyword evidence="3" id="KW-1185">Reference proteome</keyword>
<evidence type="ECO:0000313" key="2">
    <source>
        <dbReference type="EMBL" id="RKQ90405.1"/>
    </source>
</evidence>
<dbReference type="InterPro" id="IPR036366">
    <property type="entry name" value="PGBDSf"/>
</dbReference>
<evidence type="ECO:0000259" key="1">
    <source>
        <dbReference type="Pfam" id="PF01471"/>
    </source>
</evidence>
<organism evidence="2 3">
    <name type="scientific">Solirubrobacter pauli</name>
    <dbReference type="NCBI Taxonomy" id="166793"/>
    <lineage>
        <taxon>Bacteria</taxon>
        <taxon>Bacillati</taxon>
        <taxon>Actinomycetota</taxon>
        <taxon>Thermoleophilia</taxon>
        <taxon>Solirubrobacterales</taxon>
        <taxon>Solirubrobacteraceae</taxon>
        <taxon>Solirubrobacter</taxon>
    </lineage>
</organism>
<dbReference type="SUPFAM" id="SSF47090">
    <property type="entry name" value="PGBD-like"/>
    <property type="match status" value="1"/>
</dbReference>
<accession>A0A660L823</accession>
<dbReference type="Pfam" id="PF01471">
    <property type="entry name" value="PG_binding_1"/>
    <property type="match status" value="1"/>
</dbReference>
<evidence type="ECO:0000313" key="3">
    <source>
        <dbReference type="Proteomes" id="UP000278962"/>
    </source>
</evidence>
<dbReference type="Gene3D" id="1.10.101.10">
    <property type="entry name" value="PGBD-like superfamily/PGBD"/>
    <property type="match status" value="1"/>
</dbReference>
<dbReference type="InterPro" id="IPR002477">
    <property type="entry name" value="Peptidoglycan-bd-like"/>
</dbReference>
<comment type="caution">
    <text evidence="2">The sequence shown here is derived from an EMBL/GenBank/DDBJ whole genome shotgun (WGS) entry which is preliminary data.</text>
</comment>
<sequence>MDAAAPKDDDGCITMHLSRPLIARPHPLRLPRVGAGAVAALRAVAVPGSVPGGAPALHARVAQERLAAHGYLPAEAVTGRYDRRTLDAIARFQAAFLLPVDGQLDARTADALLSDVS</sequence>
<dbReference type="EMBL" id="RBIL01000001">
    <property type="protein sequence ID" value="RKQ90405.1"/>
    <property type="molecule type" value="Genomic_DNA"/>
</dbReference>
<proteinExistence type="predicted"/>
<gene>
    <name evidence="2" type="ORF">C8N24_0207</name>
</gene>
<dbReference type="InterPro" id="IPR036365">
    <property type="entry name" value="PGBD-like_sf"/>
</dbReference>
<dbReference type="AlphaFoldDB" id="A0A660L823"/>
<feature type="domain" description="Peptidoglycan binding-like" evidence="1">
    <location>
        <begin position="61"/>
        <end position="112"/>
    </location>
</feature>
<dbReference type="OrthoDB" id="5245124at2"/>
<dbReference type="Proteomes" id="UP000278962">
    <property type="component" value="Unassembled WGS sequence"/>
</dbReference>